<dbReference type="Pfam" id="PF12937">
    <property type="entry name" value="F-box-like"/>
    <property type="match status" value="1"/>
</dbReference>
<keyword evidence="3" id="KW-1185">Reference proteome</keyword>
<dbReference type="OrthoDB" id="3794824at2759"/>
<dbReference type="PROSITE" id="PS50181">
    <property type="entry name" value="FBOX"/>
    <property type="match status" value="1"/>
</dbReference>
<evidence type="ECO:0000259" key="1">
    <source>
        <dbReference type="PROSITE" id="PS50181"/>
    </source>
</evidence>
<dbReference type="Proteomes" id="UP000799770">
    <property type="component" value="Unassembled WGS sequence"/>
</dbReference>
<dbReference type="SUPFAM" id="SSF81383">
    <property type="entry name" value="F-box domain"/>
    <property type="match status" value="2"/>
</dbReference>
<dbReference type="Gene3D" id="3.80.10.10">
    <property type="entry name" value="Ribonuclease Inhibitor"/>
    <property type="match status" value="1"/>
</dbReference>
<dbReference type="SMART" id="SM00256">
    <property type="entry name" value="FBOX"/>
    <property type="match status" value="2"/>
</dbReference>
<evidence type="ECO:0000313" key="3">
    <source>
        <dbReference type="Proteomes" id="UP000799770"/>
    </source>
</evidence>
<dbReference type="InterPro" id="IPR001810">
    <property type="entry name" value="F-box_dom"/>
</dbReference>
<organism evidence="2 3">
    <name type="scientific">Lophiotrema nucula</name>
    <dbReference type="NCBI Taxonomy" id="690887"/>
    <lineage>
        <taxon>Eukaryota</taxon>
        <taxon>Fungi</taxon>
        <taxon>Dikarya</taxon>
        <taxon>Ascomycota</taxon>
        <taxon>Pezizomycotina</taxon>
        <taxon>Dothideomycetes</taxon>
        <taxon>Pleosporomycetidae</taxon>
        <taxon>Pleosporales</taxon>
        <taxon>Lophiotremataceae</taxon>
        <taxon>Lophiotrema</taxon>
    </lineage>
</organism>
<name>A0A6A5ZLP1_9PLEO</name>
<reference evidence="2" key="1">
    <citation type="journal article" date="2020" name="Stud. Mycol.">
        <title>101 Dothideomycetes genomes: a test case for predicting lifestyles and emergence of pathogens.</title>
        <authorList>
            <person name="Haridas S."/>
            <person name="Albert R."/>
            <person name="Binder M."/>
            <person name="Bloem J."/>
            <person name="Labutti K."/>
            <person name="Salamov A."/>
            <person name="Andreopoulos B."/>
            <person name="Baker S."/>
            <person name="Barry K."/>
            <person name="Bills G."/>
            <person name="Bluhm B."/>
            <person name="Cannon C."/>
            <person name="Castanera R."/>
            <person name="Culley D."/>
            <person name="Daum C."/>
            <person name="Ezra D."/>
            <person name="Gonzalez J."/>
            <person name="Henrissat B."/>
            <person name="Kuo A."/>
            <person name="Liang C."/>
            <person name="Lipzen A."/>
            <person name="Lutzoni F."/>
            <person name="Magnuson J."/>
            <person name="Mondo S."/>
            <person name="Nolan M."/>
            <person name="Ohm R."/>
            <person name="Pangilinan J."/>
            <person name="Park H.-J."/>
            <person name="Ramirez L."/>
            <person name="Alfaro M."/>
            <person name="Sun H."/>
            <person name="Tritt A."/>
            <person name="Yoshinaga Y."/>
            <person name="Zwiers L.-H."/>
            <person name="Turgeon B."/>
            <person name="Goodwin S."/>
            <person name="Spatafora J."/>
            <person name="Crous P."/>
            <person name="Grigoriev I."/>
        </authorList>
    </citation>
    <scope>NUCLEOTIDE SEQUENCE</scope>
    <source>
        <strain evidence="2">CBS 627.86</strain>
    </source>
</reference>
<sequence length="1133" mass="126575">MDKLPAELKLRLLDFLPKTDLKSMRLVSTNWDKTASVRLWHTTTINLNSVDSQKVGDLLDWKCALRKVRQLNITLRYGEGPIARSKPILLTSILHILNALPQDCLMGFKCEPEVDVSILAVLLKSQARLQKLDVLPTTESVFRSSGLNSLVHAGGLMNLEKLSLYVSGCQDPYSALFRTSLPNLKFLRLYGDSRSLHNWVWDWTMILPHSKLKLVELVVDQVSTQELVGIDFCLDLSTLKRLVIKDCHDPTPLLFALAEEMATVSSPSLEVLAYSNHLEQGYLAHVDYLLRSFSGLKELYINCTSADRLAPEAVVGHGSTLQTLLLNHWDLLRTSPDSSYTTKELQALVTSCPHIQQLGLALPHIGFHTAAILDPALFLSTSHQLSAMTQLTERLTAIAQFPKLHTLRFTSVPGFVGPQGIDPYNFSLQIQTFMNHIADKIMHIFAGEGSQVKALFFRPTLAPYHLPRPLRDTNGHAWPRYEYRRGAITLDGEEIKTVAVPVLERDLLKISPDLPIMTEGTGWECTFTCLGFSDIFQFLSERCPANLFTAFTIATLFFTALCSFLVNASGFFQPADDTSEADFDTTTLALGPPGAEPSAAPAVTMAPPKTISPDITSKLPVEMKGLILEFLPTKADLKNVRLVNKSWGSVAATQLWHEFRTDLCETKSKKMENLINGSEQFLLSVKKLIVASSLEDSLRIAPAKLVDLLCALPHNGMNTFICDSGLTAQALQILLRRQEQLLSISVIPVDGEKISGPPVYNWMKGSLSGVQSIKIKANGYCVSFGPWLSFMTGLKRLHVAGVDNDSFARGWELLPKTLQLPVQELILSNIRLPVKPNDILCCLKLEELKALIINSCTNSVAFLERLMSELAKVKASLEVFGFSHQHYIGRLHPIERFLKSFSGLSELHIDCDQGEPLPPSCLKRHGSTLRFAFLNHQKLWHNHHAATQYYSVADLHAIAKICPKIEQMGVALGRFSVDEENARKMLHLVDTSKQTRDGNFFAKRLEAIAKFPRLDLLRLTTTPVVHGIPAPNRADTRDQEIFMERFASEILGFLTRHGSNIETLVMKPTQSLSWATPPQPDGNGHTWPNFSYQKAAVYMRGKHLRDIAVPITEGKLVERMRIPSMEYESRFDL</sequence>
<gene>
    <name evidence="2" type="ORF">BDV96DRAFT_643307</name>
</gene>
<evidence type="ECO:0000313" key="2">
    <source>
        <dbReference type="EMBL" id="KAF2119161.1"/>
    </source>
</evidence>
<dbReference type="InterPro" id="IPR032675">
    <property type="entry name" value="LRR_dom_sf"/>
</dbReference>
<feature type="domain" description="F-box" evidence="1">
    <location>
        <begin position="1"/>
        <end position="43"/>
    </location>
</feature>
<dbReference type="SUPFAM" id="SSF52047">
    <property type="entry name" value="RNI-like"/>
    <property type="match status" value="2"/>
</dbReference>
<dbReference type="InterPro" id="IPR036047">
    <property type="entry name" value="F-box-like_dom_sf"/>
</dbReference>
<dbReference type="AlphaFoldDB" id="A0A6A5ZLP1"/>
<accession>A0A6A5ZLP1</accession>
<proteinExistence type="predicted"/>
<dbReference type="EMBL" id="ML977316">
    <property type="protein sequence ID" value="KAF2119161.1"/>
    <property type="molecule type" value="Genomic_DNA"/>
</dbReference>
<protein>
    <recommendedName>
        <fullName evidence="1">F-box domain-containing protein</fullName>
    </recommendedName>
</protein>